<dbReference type="EMBL" id="GL996527">
    <property type="protein sequence ID" value="EGV62061.1"/>
    <property type="molecule type" value="Genomic_DNA"/>
</dbReference>
<dbReference type="Proteomes" id="UP000000707">
    <property type="component" value="Unassembled WGS sequence"/>
</dbReference>
<feature type="compositionally biased region" description="Basic and acidic residues" evidence="1">
    <location>
        <begin position="69"/>
        <end position="89"/>
    </location>
</feature>
<feature type="compositionally biased region" description="Basic and acidic residues" evidence="1">
    <location>
        <begin position="125"/>
        <end position="135"/>
    </location>
</feature>
<accession>G3BAH4</accession>
<dbReference type="AlphaFoldDB" id="G3BAH4"/>
<keyword evidence="2" id="KW-0812">Transmembrane</keyword>
<keyword evidence="2" id="KW-0472">Membrane</keyword>
<dbReference type="eggNOG" id="ENOG502QZVV">
    <property type="taxonomic scope" value="Eukaryota"/>
</dbReference>
<dbReference type="InterPro" id="IPR059066">
    <property type="entry name" value="Ig_Tag1-like_5th"/>
</dbReference>
<evidence type="ECO:0000259" key="3">
    <source>
        <dbReference type="Pfam" id="PF26153"/>
    </source>
</evidence>
<dbReference type="Pfam" id="PF26153">
    <property type="entry name" value="LEA-2L_5"/>
    <property type="match status" value="1"/>
</dbReference>
<evidence type="ECO:0000256" key="2">
    <source>
        <dbReference type="SAM" id="Phobius"/>
    </source>
</evidence>
<evidence type="ECO:0000313" key="4">
    <source>
        <dbReference type="EMBL" id="EGV62061.1"/>
    </source>
</evidence>
<sequence>MVSLMDKATKKLRSKKDEDSDVSRSSSLSRSFSRKSKKEKEEKDKKRLSGLKYSNKSKDSVNSIASSKKSVELKSRKKEEKREAPKLEEPIPVVPPSNKLTIADEEPSSQLKETADVTASSSEPEPVKAESTPKEEVALIEADVPSRYDDLSPNTPLSPTHQPLPIPLADERQPLLVPPSSSSSAIVPTDLDPYQSTYLTWNYLGTPVLSIGLIILAIIVIIFCFLYHDFNVDIQNSVHPSLNSINLIGINSEGVVVRVDCSMLINYNNVSNSIFSKGYMLAGLLVGAVQVRPKDHINITINHLESLNVTTPVLNVNLTNNAISQFEFESTVSVSDTNLIRLLNQLLSEDESEINLQASFTADIFSKFIILHDRPLSMEQNLTFSNKLDSNLSLENTSVTYNEKERRIEFNATTQYPNELAASFLQEFPEYQLMLNCEDRLVHIGDIDLSLHTDGFSISGCVSELDYPTDSCLNKLMSDLIEEEQTDLFVRASTNSSYPPWLNHIVTNVNAKVPSVPIELQPLEFDFRNVEHMNITLTNYGIIGNVIGNTGLPVELSIDMDVHSRQVLLSCSCSIDDGTLVSEFEISKLDPQLVAKFLSKGVLQLGLNASVNQLKVKVPMLRSSIEVFHAQMTRNIKLQNKLDINQLNKTVEVSSVNIAGISPEKLDLSVECFVEIQQLGITIDETVELSLIFNGTEIGVASIDRILPGEALNIGITVWKDKHNYINRFINQFLSKKRQFIDIGFLQPQLLSKSTIEGISVPEVFFMFGNTQERVDTFIVSSTIHILGSDVELEIFNPLQNQDLEVELTSVNATHEGEMIGELTKSHLMVLKPGITKTGRIPIRVTGIGGDILRKAINGSLKVNIDAKFQLSIGRENYKNPFEIGLEYQGNDMKANIRF</sequence>
<gene>
    <name evidence="4" type="ORF">CANTEDRAFT_94947</name>
</gene>
<dbReference type="KEGG" id="cten:18250456"/>
<feature type="region of interest" description="Disordered" evidence="1">
    <location>
        <begin position="1"/>
        <end position="135"/>
    </location>
</feature>
<feature type="compositionally biased region" description="Basic and acidic residues" evidence="1">
    <location>
        <begin position="38"/>
        <end position="47"/>
    </location>
</feature>
<reference evidence="4 5" key="1">
    <citation type="journal article" date="2011" name="Proc. Natl. Acad. Sci. U.S.A.">
        <title>Comparative genomics of xylose-fermenting fungi for enhanced biofuel production.</title>
        <authorList>
            <person name="Wohlbach D.J."/>
            <person name="Kuo A."/>
            <person name="Sato T.K."/>
            <person name="Potts K.M."/>
            <person name="Salamov A.A."/>
            <person name="LaButti K.M."/>
            <person name="Sun H."/>
            <person name="Clum A."/>
            <person name="Pangilinan J.L."/>
            <person name="Lindquist E.A."/>
            <person name="Lucas S."/>
            <person name="Lapidus A."/>
            <person name="Jin M."/>
            <person name="Gunawan C."/>
            <person name="Balan V."/>
            <person name="Dale B.E."/>
            <person name="Jeffries T.W."/>
            <person name="Zinkel R."/>
            <person name="Barry K.W."/>
            <person name="Grigoriev I.V."/>
            <person name="Gasch A.P."/>
        </authorList>
    </citation>
    <scope>NUCLEOTIDE SEQUENCE [LARGE SCALE GENOMIC DNA]</scope>
    <source>
        <strain evidence="5">ATCC 10573 / BCRC 21748 / CBS 615 / JCM 9827 / NBRC 10315 / NRRL Y-1498 / VKM Y-70</strain>
    </source>
</reference>
<dbReference type="HOGENOM" id="CLU_322095_0_0_1"/>
<proteinExistence type="predicted"/>
<feature type="domain" description="Tag1-like fifth Ig-like" evidence="3">
    <location>
        <begin position="773"/>
        <end position="876"/>
    </location>
</feature>
<keyword evidence="5" id="KW-1185">Reference proteome</keyword>
<evidence type="ECO:0000256" key="1">
    <source>
        <dbReference type="SAM" id="MobiDB-lite"/>
    </source>
</evidence>
<dbReference type="OrthoDB" id="5596576at2759"/>
<dbReference type="GeneID" id="18250456"/>
<feature type="transmembrane region" description="Helical" evidence="2">
    <location>
        <begin position="208"/>
        <end position="228"/>
    </location>
</feature>
<feature type="compositionally biased region" description="Polar residues" evidence="1">
    <location>
        <begin position="108"/>
        <end position="123"/>
    </location>
</feature>
<keyword evidence="2" id="KW-1133">Transmembrane helix</keyword>
<protein>
    <recommendedName>
        <fullName evidence="3">Tag1-like fifth Ig-like domain-containing protein</fullName>
    </recommendedName>
</protein>
<evidence type="ECO:0000313" key="5">
    <source>
        <dbReference type="Proteomes" id="UP000000707"/>
    </source>
</evidence>
<organism evidence="5">
    <name type="scientific">Candida tenuis (strain ATCC 10573 / BCRC 21748 / CBS 615 / JCM 9827 / NBRC 10315 / NRRL Y-1498 / VKM Y-70)</name>
    <name type="common">Yeast</name>
    <name type="synonym">Yamadazyma tenuis</name>
    <dbReference type="NCBI Taxonomy" id="590646"/>
    <lineage>
        <taxon>Eukaryota</taxon>
        <taxon>Fungi</taxon>
        <taxon>Dikarya</taxon>
        <taxon>Ascomycota</taxon>
        <taxon>Saccharomycotina</taxon>
        <taxon>Pichiomycetes</taxon>
        <taxon>Debaryomycetaceae</taxon>
        <taxon>Yamadazyma</taxon>
    </lineage>
</organism>
<name>G3BAH4_CANTC</name>